<keyword evidence="1" id="KW-0175">Coiled coil</keyword>
<sequence length="136" mass="15931">MFISEIWNVIRGKLLGNDIDYASSLKEEVHVILNEMDCKDMDVSPLMKLLKSFFELAAIYDQARSTLHDKDMDVARKKLSITARERLSNSMFDEHEKIEKVSSIHQSLRKVKERIEKLHRKEKDLEVLLEATEKEV</sequence>
<evidence type="ECO:0000256" key="1">
    <source>
        <dbReference type="SAM" id="Coils"/>
    </source>
</evidence>
<dbReference type="EMBL" id="JACEIK010008094">
    <property type="protein sequence ID" value="MCE3051005.1"/>
    <property type="molecule type" value="Genomic_DNA"/>
</dbReference>
<evidence type="ECO:0000313" key="3">
    <source>
        <dbReference type="Proteomes" id="UP000823775"/>
    </source>
</evidence>
<gene>
    <name evidence="2" type="ORF">HAX54_048735</name>
</gene>
<proteinExistence type="predicted"/>
<dbReference type="Proteomes" id="UP000823775">
    <property type="component" value="Unassembled WGS sequence"/>
</dbReference>
<accession>A0ABS8WNC7</accession>
<feature type="coiled-coil region" evidence="1">
    <location>
        <begin position="108"/>
        <end position="135"/>
    </location>
</feature>
<name>A0ABS8WNC7_DATST</name>
<protein>
    <submittedName>
        <fullName evidence="2">Uncharacterized protein</fullName>
    </submittedName>
</protein>
<comment type="caution">
    <text evidence="2">The sequence shown here is derived from an EMBL/GenBank/DDBJ whole genome shotgun (WGS) entry which is preliminary data.</text>
</comment>
<organism evidence="2 3">
    <name type="scientific">Datura stramonium</name>
    <name type="common">Jimsonweed</name>
    <name type="synonym">Common thornapple</name>
    <dbReference type="NCBI Taxonomy" id="4076"/>
    <lineage>
        <taxon>Eukaryota</taxon>
        <taxon>Viridiplantae</taxon>
        <taxon>Streptophyta</taxon>
        <taxon>Embryophyta</taxon>
        <taxon>Tracheophyta</taxon>
        <taxon>Spermatophyta</taxon>
        <taxon>Magnoliopsida</taxon>
        <taxon>eudicotyledons</taxon>
        <taxon>Gunneridae</taxon>
        <taxon>Pentapetalae</taxon>
        <taxon>asterids</taxon>
        <taxon>lamiids</taxon>
        <taxon>Solanales</taxon>
        <taxon>Solanaceae</taxon>
        <taxon>Solanoideae</taxon>
        <taxon>Datureae</taxon>
        <taxon>Datura</taxon>
    </lineage>
</organism>
<keyword evidence="3" id="KW-1185">Reference proteome</keyword>
<evidence type="ECO:0000313" key="2">
    <source>
        <dbReference type="EMBL" id="MCE3051005.1"/>
    </source>
</evidence>
<reference evidence="2 3" key="1">
    <citation type="journal article" date="2021" name="BMC Genomics">
        <title>Datura genome reveals duplications of psychoactive alkaloid biosynthetic genes and high mutation rate following tissue culture.</title>
        <authorList>
            <person name="Rajewski A."/>
            <person name="Carter-House D."/>
            <person name="Stajich J."/>
            <person name="Litt A."/>
        </authorList>
    </citation>
    <scope>NUCLEOTIDE SEQUENCE [LARGE SCALE GENOMIC DNA]</scope>
    <source>
        <strain evidence="2">AR-01</strain>
    </source>
</reference>